<dbReference type="GO" id="GO:0005730">
    <property type="term" value="C:nucleolus"/>
    <property type="evidence" value="ECO:0007669"/>
    <property type="project" value="TreeGrafter"/>
</dbReference>
<dbReference type="AlphaFoldDB" id="A0A665WTV1"/>
<dbReference type="InterPro" id="IPR031248">
    <property type="entry name" value="RNF213"/>
</dbReference>
<evidence type="ECO:0000313" key="1">
    <source>
        <dbReference type="Ensembl" id="ENSENLP00000047401.1"/>
    </source>
</evidence>
<dbReference type="Proteomes" id="UP000472264">
    <property type="component" value="Chromosome 19"/>
</dbReference>
<dbReference type="GO" id="GO:0004842">
    <property type="term" value="F:ubiquitin-protein transferase activity"/>
    <property type="evidence" value="ECO:0007669"/>
    <property type="project" value="InterPro"/>
</dbReference>
<dbReference type="Ensembl" id="ENSENLT00000048541.1">
    <property type="protein sequence ID" value="ENSENLP00000047401.1"/>
    <property type="gene ID" value="ENSENLG00000020054.1"/>
</dbReference>
<dbReference type="InParanoid" id="A0A665WTV1"/>
<proteinExistence type="predicted"/>
<dbReference type="PANTHER" id="PTHR22605">
    <property type="entry name" value="RZ-TYPE DOMAIN-CONTAINING PROTEIN"/>
    <property type="match status" value="1"/>
</dbReference>
<dbReference type="GO" id="GO:0016887">
    <property type="term" value="F:ATP hydrolysis activity"/>
    <property type="evidence" value="ECO:0007669"/>
    <property type="project" value="InterPro"/>
</dbReference>
<dbReference type="GO" id="GO:2000051">
    <property type="term" value="P:negative regulation of non-canonical Wnt signaling pathway"/>
    <property type="evidence" value="ECO:0007669"/>
    <property type="project" value="TreeGrafter"/>
</dbReference>
<organism evidence="1 2">
    <name type="scientific">Echeneis naucrates</name>
    <name type="common">Live sharksucker</name>
    <dbReference type="NCBI Taxonomy" id="173247"/>
    <lineage>
        <taxon>Eukaryota</taxon>
        <taxon>Metazoa</taxon>
        <taxon>Chordata</taxon>
        <taxon>Craniata</taxon>
        <taxon>Vertebrata</taxon>
        <taxon>Euteleostomi</taxon>
        <taxon>Actinopterygii</taxon>
        <taxon>Neopterygii</taxon>
        <taxon>Teleostei</taxon>
        <taxon>Neoteleostei</taxon>
        <taxon>Acanthomorphata</taxon>
        <taxon>Carangaria</taxon>
        <taxon>Carangiformes</taxon>
        <taxon>Echeneidae</taxon>
        <taxon>Echeneis</taxon>
    </lineage>
</organism>
<sequence length="282" mass="32246">METHNSLVKEARKLSRQEDRSATLDWMSETQLTLCNPERELLPLVLAHYHYTLKKGGETVSNYDLPGIQTQLARRFLAGKPLIKEVNIQNQSYICMRDFSVGSVCNAVRTVLRSYPDVCDAVSVVEIGLRFLGKTGGDPQGQALVIKLLLILLTYNLFSKLEHSVFTWQLLTCWKSELMLNRKQKLSSEFQQKLSEDQRKDLKVFLTGTDVDTFCLELHEILLLKTSRASPDPYQPQWEYTLESHLEQKDLPPLLGLESLSEEITLGQGADVWMAAVEFKRR</sequence>
<dbReference type="OMA" id="CNPEREL"/>
<dbReference type="GO" id="GO:0002040">
    <property type="term" value="P:sprouting angiogenesis"/>
    <property type="evidence" value="ECO:0007669"/>
    <property type="project" value="TreeGrafter"/>
</dbReference>
<dbReference type="PANTHER" id="PTHR22605:SF21">
    <property type="entry name" value="E3 UBIQUITIN-PROTEIN LIGASE RNF213-BETA"/>
    <property type="match status" value="1"/>
</dbReference>
<keyword evidence="2" id="KW-1185">Reference proteome</keyword>
<dbReference type="GO" id="GO:0016020">
    <property type="term" value="C:membrane"/>
    <property type="evidence" value="ECO:0007669"/>
    <property type="project" value="TreeGrafter"/>
</dbReference>
<reference evidence="1" key="3">
    <citation type="submission" date="2025-09" db="UniProtKB">
        <authorList>
            <consortium name="Ensembl"/>
        </authorList>
    </citation>
    <scope>IDENTIFICATION</scope>
</reference>
<dbReference type="GO" id="GO:0005829">
    <property type="term" value="C:cytosol"/>
    <property type="evidence" value="ECO:0007669"/>
    <property type="project" value="TreeGrafter"/>
</dbReference>
<reference evidence="1" key="2">
    <citation type="submission" date="2025-08" db="UniProtKB">
        <authorList>
            <consortium name="Ensembl"/>
        </authorList>
    </citation>
    <scope>IDENTIFICATION</scope>
</reference>
<accession>A0A665WTV1</accession>
<dbReference type="GO" id="GO:0006511">
    <property type="term" value="P:ubiquitin-dependent protein catabolic process"/>
    <property type="evidence" value="ECO:0007669"/>
    <property type="project" value="TreeGrafter"/>
</dbReference>
<protein>
    <submittedName>
        <fullName evidence="1">Uncharacterized protein</fullName>
    </submittedName>
</protein>
<evidence type="ECO:0000313" key="2">
    <source>
        <dbReference type="Proteomes" id="UP000472264"/>
    </source>
</evidence>
<name>A0A665WTV1_ECHNA</name>
<reference evidence="1" key="1">
    <citation type="submission" date="2021-04" db="EMBL/GenBank/DDBJ databases">
        <authorList>
            <consortium name="Wellcome Sanger Institute Data Sharing"/>
        </authorList>
    </citation>
    <scope>NUCLEOTIDE SEQUENCE [LARGE SCALE GENOMIC DNA]</scope>
</reference>